<dbReference type="OrthoDB" id="429049at2"/>
<reference evidence="3" key="1">
    <citation type="journal article" date="2011" name="MBio">
        <title>Novel metabolic attributes of the genus Cyanothece, comprising a group of unicellular nitrogen-fixing Cyanobacteria.</title>
        <authorList>
            <person name="Bandyopadhyay A."/>
            <person name="Elvitigala T."/>
            <person name="Welsh E."/>
            <person name="Stockel J."/>
            <person name="Liberton M."/>
            <person name="Min H."/>
            <person name="Sherman L.A."/>
            <person name="Pakrasi H.B."/>
        </authorList>
    </citation>
    <scope>NUCLEOTIDE SEQUENCE [LARGE SCALE GENOMIC DNA]</scope>
    <source>
        <strain evidence="3">PCC 7424</strain>
        <plasmid evidence="3">pP742402</plasmid>
    </source>
</reference>
<keyword evidence="1" id="KW-0175">Coiled coil</keyword>
<dbReference type="RefSeq" id="WP_012599530.1">
    <property type="nucleotide sequence ID" value="NC_011737.1"/>
</dbReference>
<dbReference type="EMBL" id="CP001293">
    <property type="protein sequence ID" value="ACK74023.1"/>
    <property type="molecule type" value="Genomic_DNA"/>
</dbReference>
<dbReference type="HOGENOM" id="CLU_498498_0_0_3"/>
<dbReference type="AlphaFoldDB" id="B7KMK1"/>
<name>B7KMK1_GLOC7</name>
<dbReference type="Proteomes" id="UP000002384">
    <property type="component" value="Plasmid pP742402"/>
</dbReference>
<accession>B7KMK1</accession>
<gene>
    <name evidence="2" type="ordered locus">PCC7424_5451</name>
</gene>
<organism evidence="2 3">
    <name type="scientific">Gloeothece citriformis (strain PCC 7424)</name>
    <name type="common">Cyanothece sp. (strain PCC 7424)</name>
    <dbReference type="NCBI Taxonomy" id="65393"/>
    <lineage>
        <taxon>Bacteria</taxon>
        <taxon>Bacillati</taxon>
        <taxon>Cyanobacteriota</taxon>
        <taxon>Cyanophyceae</taxon>
        <taxon>Oscillatoriophycideae</taxon>
        <taxon>Chroococcales</taxon>
        <taxon>Aphanothecaceae</taxon>
        <taxon>Gloeothece</taxon>
        <taxon>Gloeothece citriformis</taxon>
    </lineage>
</organism>
<keyword evidence="3" id="KW-1185">Reference proteome</keyword>
<evidence type="ECO:0000256" key="1">
    <source>
        <dbReference type="SAM" id="Coils"/>
    </source>
</evidence>
<dbReference type="KEGG" id="cyc:PCC7424_5451"/>
<protein>
    <submittedName>
        <fullName evidence="2">Uncharacterized protein</fullName>
    </submittedName>
</protein>
<feature type="coiled-coil region" evidence="1">
    <location>
        <begin position="530"/>
        <end position="592"/>
    </location>
</feature>
<evidence type="ECO:0000313" key="2">
    <source>
        <dbReference type="EMBL" id="ACK74023.1"/>
    </source>
</evidence>
<geneLocation type="plasmid" evidence="2 3">
    <name>pP742402</name>
</geneLocation>
<sequence length="610" mass="70120">MLAQIEQTQSPSVDCPVDNSQFDLNALINEKTQQLITDKIIKEQLETISVLDEAFGQFFENLVKYGEIKEKLQNKCDAIADVKARREENFPKDEYSKGLYKAIIQSTYPNSFIEELLNEGFEAMTWYKSSLAYTGAEAVQSKLDLLELGQKLGEYKVSQRLISGTEEHPIYLKVLTLTNRQISSSEWSEIEKQFERLVIQRLIETAPNLEKFQQECRKLASANGRPRLIPGLVEAWTSDVLTVISKHYSPDVVTTFEKTLKPGAVELKSLTVDELLELERLIDGANTFELPSVTTVVDELQSKLRSPLNWPLSLIALLGKFVEGIVKKRPRITDKGAFNFTPWKSHKLKVIKGQKLRGEHLALRVEEDKHWDKLQERLNLSQEQFKELHTRVWDLAQEKQDDFKNSREGLGRPIGKIKGRFVPIPWLSDVLEVLPALGIEGDALALVPYDLGVYVEEVDYQIVFSKYKLDYSARTLLKSKVDELAVANDRPVDPITGKVRAWKDDLYQAIVEFGKNASKLLKKEVMRYSVEEVEKLVRHKTAQVEEMQQKLDVTEQRLTEEQTYREQLQRQYDSLQEQMNRMQEMIDQLMSKTNVNGNDNGHQLGQLQKT</sequence>
<keyword evidence="2" id="KW-0614">Plasmid</keyword>
<evidence type="ECO:0000313" key="3">
    <source>
        <dbReference type="Proteomes" id="UP000002384"/>
    </source>
</evidence>
<proteinExistence type="predicted"/>